<proteinExistence type="predicted"/>
<dbReference type="EMBL" id="VTPC01055851">
    <property type="protein sequence ID" value="KAF2890257.1"/>
    <property type="molecule type" value="Genomic_DNA"/>
</dbReference>
<keyword evidence="3" id="KW-1185">Reference proteome</keyword>
<dbReference type="Proteomes" id="UP000801492">
    <property type="component" value="Unassembled WGS sequence"/>
</dbReference>
<evidence type="ECO:0000313" key="2">
    <source>
        <dbReference type="EMBL" id="KAF2890257.1"/>
    </source>
</evidence>
<gene>
    <name evidence="2" type="ORF">ILUMI_15916</name>
</gene>
<dbReference type="InterPro" id="IPR029058">
    <property type="entry name" value="AB_hydrolase_fold"/>
</dbReference>
<comment type="caution">
    <text evidence="2">The sequence shown here is derived from an EMBL/GenBank/DDBJ whole genome shotgun (WGS) entry which is preliminary data.</text>
</comment>
<feature type="region of interest" description="Disordered" evidence="1">
    <location>
        <begin position="17"/>
        <end position="47"/>
    </location>
</feature>
<dbReference type="OrthoDB" id="6351383at2759"/>
<organism evidence="2 3">
    <name type="scientific">Ignelater luminosus</name>
    <name type="common">Cucubano</name>
    <name type="synonym">Pyrophorus luminosus</name>
    <dbReference type="NCBI Taxonomy" id="2038154"/>
    <lineage>
        <taxon>Eukaryota</taxon>
        <taxon>Metazoa</taxon>
        <taxon>Ecdysozoa</taxon>
        <taxon>Arthropoda</taxon>
        <taxon>Hexapoda</taxon>
        <taxon>Insecta</taxon>
        <taxon>Pterygota</taxon>
        <taxon>Neoptera</taxon>
        <taxon>Endopterygota</taxon>
        <taxon>Coleoptera</taxon>
        <taxon>Polyphaga</taxon>
        <taxon>Elateriformia</taxon>
        <taxon>Elateroidea</taxon>
        <taxon>Elateridae</taxon>
        <taxon>Agrypninae</taxon>
        <taxon>Pyrophorini</taxon>
        <taxon>Ignelater</taxon>
    </lineage>
</organism>
<name>A0A8K0CTW1_IGNLU</name>
<evidence type="ECO:0000256" key="1">
    <source>
        <dbReference type="SAM" id="MobiDB-lite"/>
    </source>
</evidence>
<feature type="non-terminal residue" evidence="2">
    <location>
        <position position="1"/>
    </location>
</feature>
<dbReference type="SUPFAM" id="SSF53474">
    <property type="entry name" value="alpha/beta-Hydrolases"/>
    <property type="match status" value="1"/>
</dbReference>
<evidence type="ECO:0000313" key="3">
    <source>
        <dbReference type="Proteomes" id="UP000801492"/>
    </source>
</evidence>
<dbReference type="AlphaFoldDB" id="A0A8K0CTW1"/>
<sequence length="132" mass="14941">MADKQPTVICCQRKDSNKNSSVFSDSDPYVSDEGSDYVPDTNTSESSDMEVNVRKFVKKVFLSIHGLQNSRGRIKDIASKISSGCNTSIVDGRGHHGHHKRKYNEDQLRSVRSFIKELSKYQSHYSRSDNPN</sequence>
<protein>
    <submittedName>
        <fullName evidence="2">Uncharacterized protein</fullName>
    </submittedName>
</protein>
<reference evidence="2" key="1">
    <citation type="submission" date="2019-08" db="EMBL/GenBank/DDBJ databases">
        <title>The genome of the North American firefly Photinus pyralis.</title>
        <authorList>
            <consortium name="Photinus pyralis genome working group"/>
            <person name="Fallon T.R."/>
            <person name="Sander Lower S.E."/>
            <person name="Weng J.-K."/>
        </authorList>
    </citation>
    <scope>NUCLEOTIDE SEQUENCE</scope>
    <source>
        <strain evidence="2">TRF0915ILg1</strain>
        <tissue evidence="2">Whole body</tissue>
    </source>
</reference>
<accession>A0A8K0CTW1</accession>